<keyword evidence="1" id="KW-1133">Transmembrane helix</keyword>
<keyword evidence="1" id="KW-0472">Membrane</keyword>
<evidence type="ECO:0000313" key="3">
    <source>
        <dbReference type="Proteomes" id="UP000007484"/>
    </source>
</evidence>
<proteinExistence type="predicted"/>
<protein>
    <submittedName>
        <fullName evidence="2">Uncharacterized protein</fullName>
    </submittedName>
</protein>
<gene>
    <name evidence="2" type="ordered locus">MSU_0499</name>
</gene>
<evidence type="ECO:0000313" key="2">
    <source>
        <dbReference type="EMBL" id="ADX98034.1"/>
    </source>
</evidence>
<feature type="transmembrane region" description="Helical" evidence="1">
    <location>
        <begin position="334"/>
        <end position="353"/>
    </location>
</feature>
<accession>F0QRB4</accession>
<sequence length="357" mass="42463">MIPVPKGLESVFVLNFSNFKHSYERPLEFSFLNSVELQNVVEKDDSKDKNMSFLGIAFTQNEWKWNIMKKINKNIESMLYDAFLDKLMEILHLKIEDIYFFQGDQEQWEIFMKEIEKKEVALIYNPRIQLLNIRNIQLPIILSPGALLFHKNKFSCFLFSESLRPGNIFFAEFTFYHYWLTKYLSVDIQDLAIFWKPIKEEKDSATFSFTLPKVKTLSKSSPNKRISIHQAMGVPLPDYKDSWFSRFLSREEYSQKFETSSQLTELEIEKITQSCELLSEEIIKRMMEIQSIALKLIEKITEEYTPSEWFKKVNWREVIELTSLSENKKLTERFSFLLQILPLIELLFLLYFLTTLS</sequence>
<keyword evidence="3" id="KW-1185">Reference proteome</keyword>
<dbReference type="RefSeq" id="WP_013609900.1">
    <property type="nucleotide sequence ID" value="NC_015155.1"/>
</dbReference>
<dbReference type="Proteomes" id="UP000007484">
    <property type="component" value="Chromosome"/>
</dbReference>
<dbReference type="HOGENOM" id="CLU_775734_0_0_14"/>
<keyword evidence="1" id="KW-0812">Transmembrane</keyword>
<reference evidence="2 3" key="1">
    <citation type="journal article" date="2011" name="J. Bacteriol.">
        <title>Complete genome sequences of two hemotropic Mycoplasmas, Mycoplasma haemofelis strain Ohio2 and Mycoplasma suis strain Illinois.</title>
        <authorList>
            <person name="Messick J.B."/>
            <person name="Santos A.P."/>
            <person name="Guimaraes A.M."/>
        </authorList>
    </citation>
    <scope>NUCLEOTIDE SEQUENCE [LARGE SCALE GENOMIC DNA]</scope>
    <source>
        <strain evidence="2 3">Illinois</strain>
    </source>
</reference>
<dbReference type="EMBL" id="CP002525">
    <property type="protein sequence ID" value="ADX98034.1"/>
    <property type="molecule type" value="Genomic_DNA"/>
</dbReference>
<dbReference type="STRING" id="768700.MSU_0499"/>
<evidence type="ECO:0000256" key="1">
    <source>
        <dbReference type="SAM" id="Phobius"/>
    </source>
</evidence>
<dbReference type="AlphaFoldDB" id="F0QRB4"/>
<organism evidence="2 3">
    <name type="scientific">Mycoplasma suis (strain Illinois)</name>
    <dbReference type="NCBI Taxonomy" id="768700"/>
    <lineage>
        <taxon>Bacteria</taxon>
        <taxon>Bacillati</taxon>
        <taxon>Mycoplasmatota</taxon>
        <taxon>Mollicutes</taxon>
        <taxon>Mycoplasmataceae</taxon>
        <taxon>Mycoplasma</taxon>
    </lineage>
</organism>
<dbReference type="KEGG" id="mss:MSU_0499"/>
<name>F0QRB4_MYCSL</name>